<evidence type="ECO:0000313" key="3">
    <source>
        <dbReference type="Proteomes" id="UP000198647"/>
    </source>
</evidence>
<name>A0A1H3G1Y2_9BACI</name>
<dbReference type="Proteomes" id="UP000198647">
    <property type="component" value="Unassembled WGS sequence"/>
</dbReference>
<protein>
    <submittedName>
        <fullName evidence="2">O-acetyl-ADP-ribose deacetylase (Regulator of RNase III), contains Macro domain</fullName>
    </submittedName>
</protein>
<evidence type="ECO:0000259" key="1">
    <source>
        <dbReference type="PROSITE" id="PS51154"/>
    </source>
</evidence>
<dbReference type="EMBL" id="FNOS01000004">
    <property type="protein sequence ID" value="SDX96359.1"/>
    <property type="molecule type" value="Genomic_DNA"/>
</dbReference>
<keyword evidence="3" id="KW-1185">Reference proteome</keyword>
<feature type="domain" description="Macro" evidence="1">
    <location>
        <begin position="1"/>
        <end position="170"/>
    </location>
</feature>
<dbReference type="PROSITE" id="PS51154">
    <property type="entry name" value="MACRO"/>
    <property type="match status" value="1"/>
</dbReference>
<dbReference type="Pfam" id="PF01661">
    <property type="entry name" value="Macro"/>
    <property type="match status" value="1"/>
</dbReference>
<reference evidence="2 3" key="1">
    <citation type="submission" date="2016-10" db="EMBL/GenBank/DDBJ databases">
        <authorList>
            <person name="Varghese N."/>
            <person name="Submissions S."/>
        </authorList>
    </citation>
    <scope>NUCLEOTIDE SEQUENCE [LARGE SCALE GENOMIC DNA]</scope>
    <source>
        <strain evidence="2 3">DSM 20748</strain>
    </source>
</reference>
<comment type="caution">
    <text evidence="2">The sequence shown here is derived from an EMBL/GenBank/DDBJ whole genome shotgun (WGS) entry which is preliminary data.</text>
</comment>
<dbReference type="SUPFAM" id="SSF52949">
    <property type="entry name" value="Macro domain-like"/>
    <property type="match status" value="1"/>
</dbReference>
<dbReference type="PANTHER" id="PTHR11106:SF27">
    <property type="entry name" value="MACRO DOMAIN-CONTAINING PROTEIN"/>
    <property type="match status" value="1"/>
</dbReference>
<sequence>MKIEVVKGDIADQSDMEAVVNAANKELRSGGGVAGALHKKAGPGLQKAGERYAPLLQPGEAVVTEGFGLPNDFVIHTLGPVYGTDEPAEELLGSCYGESLERAREHNITSVAFPLISTGAFGYPLEAGIDTALEVVESYFPRPGSLQIVRFVLFSDEQYETFKRKYESRS</sequence>
<organism evidence="2 3">
    <name type="scientific">Salimicrobium album</name>
    <dbReference type="NCBI Taxonomy" id="50717"/>
    <lineage>
        <taxon>Bacteria</taxon>
        <taxon>Bacillati</taxon>
        <taxon>Bacillota</taxon>
        <taxon>Bacilli</taxon>
        <taxon>Bacillales</taxon>
        <taxon>Bacillaceae</taxon>
        <taxon>Salimicrobium</taxon>
    </lineage>
</organism>
<proteinExistence type="predicted"/>
<accession>A0A1H3G1Y2</accession>
<dbReference type="SMART" id="SM00506">
    <property type="entry name" value="A1pp"/>
    <property type="match status" value="1"/>
</dbReference>
<dbReference type="PANTHER" id="PTHR11106">
    <property type="entry name" value="GANGLIOSIDE INDUCED DIFFERENTIATION ASSOCIATED PROTEIN 2-RELATED"/>
    <property type="match status" value="1"/>
</dbReference>
<dbReference type="Gene3D" id="3.40.220.10">
    <property type="entry name" value="Leucine Aminopeptidase, subunit E, domain 1"/>
    <property type="match status" value="1"/>
</dbReference>
<dbReference type="InterPro" id="IPR002589">
    <property type="entry name" value="Macro_dom"/>
</dbReference>
<dbReference type="InterPro" id="IPR043472">
    <property type="entry name" value="Macro_dom-like"/>
</dbReference>
<gene>
    <name evidence="2" type="ORF">SAMN04488081_1738</name>
</gene>
<evidence type="ECO:0000313" key="2">
    <source>
        <dbReference type="EMBL" id="SDX96359.1"/>
    </source>
</evidence>
<dbReference type="RefSeq" id="WP_093107200.1">
    <property type="nucleotide sequence ID" value="NZ_FNOS01000004.1"/>
</dbReference>